<dbReference type="SUPFAM" id="SSF56112">
    <property type="entry name" value="Protein kinase-like (PK-like)"/>
    <property type="match status" value="1"/>
</dbReference>
<evidence type="ECO:0000313" key="1">
    <source>
        <dbReference type="EMBL" id="KAJ7650052.1"/>
    </source>
</evidence>
<protein>
    <submittedName>
        <fullName evidence="1">Kinase-like domain-containing protein</fullName>
    </submittedName>
</protein>
<comment type="caution">
    <text evidence="1">The sequence shown here is derived from an EMBL/GenBank/DDBJ whole genome shotgun (WGS) entry which is preliminary data.</text>
</comment>
<dbReference type="PANTHER" id="PTHR11012:SF30">
    <property type="entry name" value="PROTEIN KINASE-LIKE DOMAIN-CONTAINING"/>
    <property type="match status" value="1"/>
</dbReference>
<gene>
    <name evidence="1" type="ORF">FB45DRAFT_974138</name>
</gene>
<evidence type="ECO:0000313" key="2">
    <source>
        <dbReference type="Proteomes" id="UP001221142"/>
    </source>
</evidence>
<accession>A0AAD7G1R6</accession>
<dbReference type="EMBL" id="JARKIF010000001">
    <property type="protein sequence ID" value="KAJ7650052.1"/>
    <property type="molecule type" value="Genomic_DNA"/>
</dbReference>
<reference evidence="1" key="1">
    <citation type="submission" date="2023-03" db="EMBL/GenBank/DDBJ databases">
        <title>Massive genome expansion in bonnet fungi (Mycena s.s.) driven by repeated elements and novel gene families across ecological guilds.</title>
        <authorList>
            <consortium name="Lawrence Berkeley National Laboratory"/>
            <person name="Harder C.B."/>
            <person name="Miyauchi S."/>
            <person name="Viragh M."/>
            <person name="Kuo A."/>
            <person name="Thoen E."/>
            <person name="Andreopoulos B."/>
            <person name="Lu D."/>
            <person name="Skrede I."/>
            <person name="Drula E."/>
            <person name="Henrissat B."/>
            <person name="Morin E."/>
            <person name="Kohler A."/>
            <person name="Barry K."/>
            <person name="LaButti K."/>
            <person name="Morin E."/>
            <person name="Salamov A."/>
            <person name="Lipzen A."/>
            <person name="Mereny Z."/>
            <person name="Hegedus B."/>
            <person name="Baldrian P."/>
            <person name="Stursova M."/>
            <person name="Weitz H."/>
            <person name="Taylor A."/>
            <person name="Grigoriev I.V."/>
            <person name="Nagy L.G."/>
            <person name="Martin F."/>
            <person name="Kauserud H."/>
        </authorList>
    </citation>
    <scope>NUCLEOTIDE SEQUENCE</scope>
    <source>
        <strain evidence="1">9284</strain>
    </source>
</reference>
<keyword evidence="1" id="KW-0808">Transferase</keyword>
<sequence length="353" mass="40377">MSPSHEWLPAVPADLTLSWFESVLKLKIKSVEQTRAIWGTGAKLFFTLTYDDDDDDTERPTYICVKGVFDPAMAAAQPWTILLVQNEALFYSVLAPQITRMGYPKAWWSGTSEKQGISIMNDLTSEGCVFKPMTEPWTVEQALEGVEQLAGLHSQYWGAQPVQPYAVNQYDPSMQFICAPWTAVTAERPAVPAEFKDGDRFNRLHNKYFLTRNPKFQTLLHGDTHVGNTYFTADGHPRWLDWSAYHVGSSFHDVSYFLIALSVDDRRQHDMTILQHYLDALHRFGGPQFKNTDEDVLIEFKRSFIANCIWLVCPYSLQPEESVRVLCERTVAAWRDYKVLDIIETQPDPVPKA</sequence>
<name>A0AAD7G1R6_9AGAR</name>
<dbReference type="AlphaFoldDB" id="A0AAD7G1R6"/>
<dbReference type="GO" id="GO:0016301">
    <property type="term" value="F:kinase activity"/>
    <property type="evidence" value="ECO:0007669"/>
    <property type="project" value="UniProtKB-KW"/>
</dbReference>
<dbReference type="InterPro" id="IPR011009">
    <property type="entry name" value="Kinase-like_dom_sf"/>
</dbReference>
<dbReference type="PANTHER" id="PTHR11012">
    <property type="entry name" value="PROTEIN KINASE-LIKE DOMAIN-CONTAINING"/>
    <property type="match status" value="1"/>
</dbReference>
<dbReference type="Proteomes" id="UP001221142">
    <property type="component" value="Unassembled WGS sequence"/>
</dbReference>
<keyword evidence="2" id="KW-1185">Reference proteome</keyword>
<keyword evidence="1" id="KW-0418">Kinase</keyword>
<proteinExistence type="predicted"/>
<dbReference type="Pfam" id="PF02958">
    <property type="entry name" value="EcKL"/>
    <property type="match status" value="1"/>
</dbReference>
<organism evidence="1 2">
    <name type="scientific">Roridomyces roridus</name>
    <dbReference type="NCBI Taxonomy" id="1738132"/>
    <lineage>
        <taxon>Eukaryota</taxon>
        <taxon>Fungi</taxon>
        <taxon>Dikarya</taxon>
        <taxon>Basidiomycota</taxon>
        <taxon>Agaricomycotina</taxon>
        <taxon>Agaricomycetes</taxon>
        <taxon>Agaricomycetidae</taxon>
        <taxon>Agaricales</taxon>
        <taxon>Marasmiineae</taxon>
        <taxon>Mycenaceae</taxon>
        <taxon>Roridomyces</taxon>
    </lineage>
</organism>
<dbReference type="InterPro" id="IPR004119">
    <property type="entry name" value="EcKL"/>
</dbReference>
<dbReference type="Gene3D" id="3.90.1200.10">
    <property type="match status" value="1"/>
</dbReference>